<evidence type="ECO:0000256" key="1">
    <source>
        <dbReference type="SAM" id="SignalP"/>
    </source>
</evidence>
<feature type="chain" id="PRO_5015641109" evidence="1">
    <location>
        <begin position="23"/>
        <end position="417"/>
    </location>
</feature>
<organism evidence="2">
    <name type="scientific">Sipha flava</name>
    <name type="common">yellow sugarcane aphid</name>
    <dbReference type="NCBI Taxonomy" id="143950"/>
    <lineage>
        <taxon>Eukaryota</taxon>
        <taxon>Metazoa</taxon>
        <taxon>Ecdysozoa</taxon>
        <taxon>Arthropoda</taxon>
        <taxon>Hexapoda</taxon>
        <taxon>Insecta</taxon>
        <taxon>Pterygota</taxon>
        <taxon>Neoptera</taxon>
        <taxon>Paraneoptera</taxon>
        <taxon>Hemiptera</taxon>
        <taxon>Sternorrhyncha</taxon>
        <taxon>Aphidomorpha</taxon>
        <taxon>Aphidoidea</taxon>
        <taxon>Aphididae</taxon>
        <taxon>Sipha</taxon>
    </lineage>
</organism>
<name>A0A2S2QVD2_9HEMI</name>
<dbReference type="AlphaFoldDB" id="A0A2S2QVD2"/>
<dbReference type="InterPro" id="IPR022048">
    <property type="entry name" value="Envelope_fusion-like"/>
</dbReference>
<accession>A0A2S2QVD2</accession>
<evidence type="ECO:0000313" key="2">
    <source>
        <dbReference type="EMBL" id="MBY81711.1"/>
    </source>
</evidence>
<sequence>MTIIMKCLLIISIFLQIRNMECQNLPPTDLVKITYFNNTEGLYYKFLDKVKVTNSDWKLINYLDLSDYTTKYLTLFNLYNETFQLCSELRKKINNPESTYSCQQFAQATIPHLHEIDQNHQSILSTIGSNDRIKNRNRRGLSNAVSRLANVLFGSVDNIDFISIFNKITQLAKSRLDNIDVIPEQTRIVKTMINETNHTLNQILTYQQKLEQNIQSLGEQAKLNSQNIDQLKIRTMLLEQTLFFEVLLNQYAYETQNLLAIVDSALQGKVHSSILHTQRWLTELREIKAIIPVGTTLPLEISAESIPDFIKISEITIVHKDKYLIFVVKIPLAQTIDFNANNVIPLPITYDSQNLVLIESNMEVLAISYDTEKFFSMTNKQWEMCKELQSYTLCRNSQPTHHKSKTDLCEVMLLSKP</sequence>
<dbReference type="OrthoDB" id="6624460at2759"/>
<proteinExistence type="predicted"/>
<gene>
    <name evidence="2" type="ORF">g.53207</name>
</gene>
<dbReference type="EMBL" id="GGMS01012508">
    <property type="protein sequence ID" value="MBY81711.1"/>
    <property type="molecule type" value="Transcribed_RNA"/>
</dbReference>
<reference evidence="2" key="1">
    <citation type="submission" date="2018-04" db="EMBL/GenBank/DDBJ databases">
        <title>Transcriptome assembly of Sipha flava.</title>
        <authorList>
            <person name="Scully E.D."/>
            <person name="Geib S.M."/>
            <person name="Palmer N.A."/>
            <person name="Koch K."/>
            <person name="Bradshaw J."/>
            <person name="Heng-Moss T."/>
            <person name="Sarath G."/>
        </authorList>
    </citation>
    <scope>NUCLEOTIDE SEQUENCE</scope>
</reference>
<keyword evidence="1" id="KW-0732">Signal</keyword>
<protein>
    <submittedName>
        <fullName evidence="2">Envelope fusion protein</fullName>
    </submittedName>
</protein>
<feature type="signal peptide" evidence="1">
    <location>
        <begin position="1"/>
        <end position="22"/>
    </location>
</feature>
<dbReference type="Pfam" id="PF12259">
    <property type="entry name" value="Baculo_F"/>
    <property type="match status" value="1"/>
</dbReference>